<evidence type="ECO:0000256" key="1">
    <source>
        <dbReference type="ARBA" id="ARBA00023002"/>
    </source>
</evidence>
<evidence type="ECO:0000313" key="4">
    <source>
        <dbReference type="Proteomes" id="UP001413721"/>
    </source>
</evidence>
<feature type="domain" description="Pyrroline-5-carboxylate reductase catalytic N-terminal" evidence="2">
    <location>
        <begin position="3"/>
        <end position="91"/>
    </location>
</feature>
<dbReference type="SUPFAM" id="SSF51735">
    <property type="entry name" value="NAD(P)-binding Rossmann-fold domains"/>
    <property type="match status" value="1"/>
</dbReference>
<proteinExistence type="predicted"/>
<dbReference type="Proteomes" id="UP001413721">
    <property type="component" value="Unassembled WGS sequence"/>
</dbReference>
<keyword evidence="4" id="KW-1185">Reference proteome</keyword>
<evidence type="ECO:0000259" key="2">
    <source>
        <dbReference type="Pfam" id="PF03807"/>
    </source>
</evidence>
<accession>A0ABU9YKU4</accession>
<dbReference type="InterPro" id="IPR051267">
    <property type="entry name" value="STEAP_metalloreductase"/>
</dbReference>
<dbReference type="Gene3D" id="3.40.50.720">
    <property type="entry name" value="NAD(P)-binding Rossmann-like Domain"/>
    <property type="match status" value="1"/>
</dbReference>
<keyword evidence="1" id="KW-0560">Oxidoreductase</keyword>
<protein>
    <submittedName>
        <fullName evidence="3">NAD(P)-binding domain-containing protein</fullName>
    </submittedName>
</protein>
<name>A0ABU9YKU4_9PROT</name>
<dbReference type="InterPro" id="IPR036291">
    <property type="entry name" value="NAD(P)-bd_dom_sf"/>
</dbReference>
<sequence length="202" mass="20990">MTFGFIGAGMVAQTIARHLLPFGHEVLLSNSRGPDTLADVAGSLGPGATAGTPQQAADQDVVVLSVDWVNVPKALASIPDWSGRILIDATNRIDRNNPRDLGDLSGPTSSEIVADQAVGARVVKAFNTIPMQWIDDASPDKPKTVLFISGDDAGAKTALGDVLEQIGFAVVDLGTLAIGGRQQQIGGPLAGLNLTLVDRFVL</sequence>
<evidence type="ECO:0000313" key="3">
    <source>
        <dbReference type="EMBL" id="MEN2989416.1"/>
    </source>
</evidence>
<dbReference type="EMBL" id="JBBKTW010000005">
    <property type="protein sequence ID" value="MEN2989416.1"/>
    <property type="molecule type" value="Genomic_DNA"/>
</dbReference>
<organism evidence="3 4">
    <name type="scientific">Tistrella arctica</name>
    <dbReference type="NCBI Taxonomy" id="3133430"/>
    <lineage>
        <taxon>Bacteria</taxon>
        <taxon>Pseudomonadati</taxon>
        <taxon>Pseudomonadota</taxon>
        <taxon>Alphaproteobacteria</taxon>
        <taxon>Geminicoccales</taxon>
        <taxon>Geminicoccaceae</taxon>
        <taxon>Tistrella</taxon>
    </lineage>
</organism>
<dbReference type="PANTHER" id="PTHR14239:SF10">
    <property type="entry name" value="REDUCTASE"/>
    <property type="match status" value="1"/>
</dbReference>
<dbReference type="RefSeq" id="WP_345937567.1">
    <property type="nucleotide sequence ID" value="NZ_JBBKTW010000005.1"/>
</dbReference>
<reference evidence="3 4" key="1">
    <citation type="submission" date="2024-03" db="EMBL/GenBank/DDBJ databases">
        <title>High-quality draft genome sequencing of Tistrella sp. BH-R2-4.</title>
        <authorList>
            <person name="Dong C."/>
        </authorList>
    </citation>
    <scope>NUCLEOTIDE SEQUENCE [LARGE SCALE GENOMIC DNA]</scope>
    <source>
        <strain evidence="3 4">BH-R2-4</strain>
    </source>
</reference>
<gene>
    <name evidence="3" type="ORF">WG926_13965</name>
</gene>
<dbReference type="InterPro" id="IPR028939">
    <property type="entry name" value="P5C_Rdtase_cat_N"/>
</dbReference>
<dbReference type="PANTHER" id="PTHR14239">
    <property type="entry name" value="DUDULIN-RELATED"/>
    <property type="match status" value="1"/>
</dbReference>
<comment type="caution">
    <text evidence="3">The sequence shown here is derived from an EMBL/GenBank/DDBJ whole genome shotgun (WGS) entry which is preliminary data.</text>
</comment>
<dbReference type="Pfam" id="PF03807">
    <property type="entry name" value="F420_oxidored"/>
    <property type="match status" value="1"/>
</dbReference>